<name>E8V0S4_TERSS</name>
<dbReference type="SUPFAM" id="SSF55874">
    <property type="entry name" value="ATPase domain of HSP90 chaperone/DNA topoisomerase II/histidine kinase"/>
    <property type="match status" value="1"/>
</dbReference>
<dbReference type="GO" id="GO:0030295">
    <property type="term" value="F:protein kinase activator activity"/>
    <property type="evidence" value="ECO:0007669"/>
    <property type="project" value="TreeGrafter"/>
</dbReference>
<dbReference type="PRINTS" id="PR00344">
    <property type="entry name" value="BCTRLSENSOR"/>
</dbReference>
<dbReference type="InterPro" id="IPR036097">
    <property type="entry name" value="HisK_dim/P_sf"/>
</dbReference>
<dbReference type="InterPro" id="IPR007891">
    <property type="entry name" value="CHASE3"/>
</dbReference>
<proteinExistence type="predicted"/>
<dbReference type="AlphaFoldDB" id="E8V0S4"/>
<dbReference type="SMART" id="SM00387">
    <property type="entry name" value="HATPase_c"/>
    <property type="match status" value="1"/>
</dbReference>
<dbReference type="EMBL" id="CP002467">
    <property type="protein sequence ID" value="ADV81137.1"/>
    <property type="molecule type" value="Genomic_DNA"/>
</dbReference>
<dbReference type="KEGG" id="tsa:AciPR4_0300"/>
<feature type="domain" description="Histidine kinase" evidence="8">
    <location>
        <begin position="281"/>
        <end position="490"/>
    </location>
</feature>
<evidence type="ECO:0000256" key="7">
    <source>
        <dbReference type="SAM" id="Phobius"/>
    </source>
</evidence>
<protein>
    <recommendedName>
        <fullName evidence="2">histidine kinase</fullName>
        <ecNumber evidence="2">2.7.13.3</ecNumber>
    </recommendedName>
</protein>
<reference evidence="9 10" key="1">
    <citation type="journal article" date="2012" name="Stand. Genomic Sci.">
        <title>Complete genome sequence of Terriglobus saanensis type strain SP1PR4(T), an Acidobacteria from tundra soil.</title>
        <authorList>
            <person name="Rawat S.R."/>
            <person name="Mannisto M.K."/>
            <person name="Starovoytov V."/>
            <person name="Goodwin L."/>
            <person name="Nolan M."/>
            <person name="Hauser L."/>
            <person name="Land M."/>
            <person name="Davenport K.W."/>
            <person name="Woyke T."/>
            <person name="Haggblom M.M."/>
        </authorList>
    </citation>
    <scope>NUCLEOTIDE SEQUENCE</scope>
    <source>
        <strain evidence="10">ATCC BAA-1853 / DSM 23119 / SP1PR4</strain>
    </source>
</reference>
<keyword evidence="4" id="KW-0808">Transferase</keyword>
<dbReference type="STRING" id="401053.AciPR4_0300"/>
<dbReference type="eggNOG" id="COG4251">
    <property type="taxonomic scope" value="Bacteria"/>
</dbReference>
<evidence type="ECO:0000256" key="2">
    <source>
        <dbReference type="ARBA" id="ARBA00012438"/>
    </source>
</evidence>
<evidence type="ECO:0000256" key="1">
    <source>
        <dbReference type="ARBA" id="ARBA00000085"/>
    </source>
</evidence>
<sequence length="490" mass="54745">MAAANGMTVYKDTMATKVNRALVPAVLIGAILFVAGNAWMALRSVRALQMSQGWVDHTWQVISHVERIMSSAKDAETGSRGYLLTGDDRYLEPYLKAQRELPVEIDNFQRLTTDNPGQKEHAQEMRAVLEQRLSLLAQGNDLRKTGADFVTLRAMVLTGTGKAEMDHLRQIADEMEAEERSLLSERVREAEAAAKRARYTLALASGLDLLLIVFMFRYFARERDLRVSAELTAEKLAISRVEVERKAAEILALNELLEARVKERTAELEATNRELEAFSYSVSHDLRAPLRTIDGFSLALEEDYGEVVGAEGKDYIKRVRTGVQRMGGLIDALLQLSRITRADIEREAVDVTALAENVASQVVDGSPEQRIEFVIEQGLQAEADAKLFRVALENLFGNAAKFSSKKTESKIEFGWDSEQKAWFVRDNGAGFDMHYKDKLFGAFNRLHGDKDFKGSGIGLATVARVVRRHHGRIWADSVVESGATFWFTLG</sequence>
<keyword evidence="7" id="KW-0472">Membrane</keyword>
<dbReference type="Gene3D" id="3.30.565.10">
    <property type="entry name" value="Histidine kinase-like ATPase, C-terminal domain"/>
    <property type="match status" value="1"/>
</dbReference>
<keyword evidence="6" id="KW-0175">Coiled coil</keyword>
<dbReference type="Proteomes" id="UP000006844">
    <property type="component" value="Chromosome"/>
</dbReference>
<keyword evidence="7" id="KW-0812">Transmembrane</keyword>
<dbReference type="InterPro" id="IPR004358">
    <property type="entry name" value="Sig_transdc_His_kin-like_C"/>
</dbReference>
<dbReference type="HOGENOM" id="CLU_000445_114_71_0"/>
<dbReference type="GO" id="GO:0007234">
    <property type="term" value="P:osmosensory signaling via phosphorelay pathway"/>
    <property type="evidence" value="ECO:0007669"/>
    <property type="project" value="TreeGrafter"/>
</dbReference>
<dbReference type="InterPro" id="IPR005467">
    <property type="entry name" value="His_kinase_dom"/>
</dbReference>
<accession>E8V0S4</accession>
<keyword evidence="7" id="KW-1133">Transmembrane helix</keyword>
<keyword evidence="5 9" id="KW-0418">Kinase</keyword>
<dbReference type="PROSITE" id="PS50109">
    <property type="entry name" value="HIS_KIN"/>
    <property type="match status" value="1"/>
</dbReference>
<evidence type="ECO:0000313" key="9">
    <source>
        <dbReference type="EMBL" id="ADV81137.1"/>
    </source>
</evidence>
<dbReference type="EC" id="2.7.13.3" evidence="2"/>
<dbReference type="FunFam" id="1.10.287.130:FF:000070">
    <property type="entry name" value="Histidine kinase sensor protein"/>
    <property type="match status" value="1"/>
</dbReference>
<dbReference type="PANTHER" id="PTHR42878">
    <property type="entry name" value="TWO-COMPONENT HISTIDINE KINASE"/>
    <property type="match status" value="1"/>
</dbReference>
<dbReference type="GO" id="GO:0000156">
    <property type="term" value="F:phosphorelay response regulator activity"/>
    <property type="evidence" value="ECO:0007669"/>
    <property type="project" value="TreeGrafter"/>
</dbReference>
<dbReference type="eggNOG" id="COG5278">
    <property type="taxonomic scope" value="Bacteria"/>
</dbReference>
<dbReference type="InterPro" id="IPR050351">
    <property type="entry name" value="BphY/WalK/GraS-like"/>
</dbReference>
<evidence type="ECO:0000259" key="8">
    <source>
        <dbReference type="PROSITE" id="PS50109"/>
    </source>
</evidence>
<feature type="coiled-coil region" evidence="6">
    <location>
        <begin position="240"/>
        <end position="274"/>
    </location>
</feature>
<dbReference type="Pfam" id="PF02518">
    <property type="entry name" value="HATPase_c"/>
    <property type="match status" value="1"/>
</dbReference>
<evidence type="ECO:0000256" key="4">
    <source>
        <dbReference type="ARBA" id="ARBA00022679"/>
    </source>
</evidence>
<evidence type="ECO:0000256" key="5">
    <source>
        <dbReference type="ARBA" id="ARBA00022777"/>
    </source>
</evidence>
<dbReference type="SUPFAM" id="SSF47384">
    <property type="entry name" value="Homodimeric domain of signal transducing histidine kinase"/>
    <property type="match status" value="1"/>
</dbReference>
<keyword evidence="3" id="KW-0597">Phosphoprotein</keyword>
<dbReference type="InterPro" id="IPR036890">
    <property type="entry name" value="HATPase_C_sf"/>
</dbReference>
<dbReference type="Pfam" id="PF00512">
    <property type="entry name" value="HisKA"/>
    <property type="match status" value="1"/>
</dbReference>
<evidence type="ECO:0000313" key="10">
    <source>
        <dbReference type="Proteomes" id="UP000006844"/>
    </source>
</evidence>
<dbReference type="CDD" id="cd19410">
    <property type="entry name" value="HK9-like_sensor"/>
    <property type="match status" value="1"/>
</dbReference>
<dbReference type="Gene3D" id="1.10.287.130">
    <property type="match status" value="1"/>
</dbReference>
<dbReference type="InterPro" id="IPR003661">
    <property type="entry name" value="HisK_dim/P_dom"/>
</dbReference>
<gene>
    <name evidence="9" type="ordered locus">AciPR4_0300</name>
</gene>
<dbReference type="SMART" id="SM00388">
    <property type="entry name" value="HisKA"/>
    <property type="match status" value="1"/>
</dbReference>
<dbReference type="CDD" id="cd00082">
    <property type="entry name" value="HisKA"/>
    <property type="match status" value="1"/>
</dbReference>
<dbReference type="PANTHER" id="PTHR42878:SF15">
    <property type="entry name" value="BACTERIOPHYTOCHROME"/>
    <property type="match status" value="1"/>
</dbReference>
<keyword evidence="10" id="KW-1185">Reference proteome</keyword>
<dbReference type="RefSeq" id="WP_013566870.1">
    <property type="nucleotide sequence ID" value="NC_014963.1"/>
</dbReference>
<dbReference type="InterPro" id="IPR003594">
    <property type="entry name" value="HATPase_dom"/>
</dbReference>
<feature type="transmembrane region" description="Helical" evidence="7">
    <location>
        <begin position="21"/>
        <end position="42"/>
    </location>
</feature>
<dbReference type="Pfam" id="PF05227">
    <property type="entry name" value="CHASE3"/>
    <property type="match status" value="1"/>
</dbReference>
<evidence type="ECO:0000256" key="3">
    <source>
        <dbReference type="ARBA" id="ARBA00022553"/>
    </source>
</evidence>
<dbReference type="FunFam" id="3.30.565.10:FF:000006">
    <property type="entry name" value="Sensor histidine kinase WalK"/>
    <property type="match status" value="1"/>
</dbReference>
<organism evidence="9 10">
    <name type="scientific">Terriglobus saanensis (strain ATCC BAA-1853 / DSM 23119 / SP1PR4)</name>
    <dbReference type="NCBI Taxonomy" id="401053"/>
    <lineage>
        <taxon>Bacteria</taxon>
        <taxon>Pseudomonadati</taxon>
        <taxon>Acidobacteriota</taxon>
        <taxon>Terriglobia</taxon>
        <taxon>Terriglobales</taxon>
        <taxon>Acidobacteriaceae</taxon>
        <taxon>Terriglobus</taxon>
    </lineage>
</organism>
<evidence type="ECO:0000256" key="6">
    <source>
        <dbReference type="SAM" id="Coils"/>
    </source>
</evidence>
<comment type="catalytic activity">
    <reaction evidence="1">
        <text>ATP + protein L-histidine = ADP + protein N-phospho-L-histidine.</text>
        <dbReference type="EC" id="2.7.13.3"/>
    </reaction>
</comment>
<dbReference type="GO" id="GO:0000155">
    <property type="term" value="F:phosphorelay sensor kinase activity"/>
    <property type="evidence" value="ECO:0007669"/>
    <property type="project" value="InterPro"/>
</dbReference>